<dbReference type="EMBL" id="QKZV01000001">
    <property type="protein sequence ID" value="PZX65586.1"/>
    <property type="molecule type" value="Genomic_DNA"/>
</dbReference>
<dbReference type="CDD" id="cd13961">
    <property type="entry name" value="PT_UbiA_DGGGPS"/>
    <property type="match status" value="1"/>
</dbReference>
<organism evidence="7 8">
    <name type="scientific">Hydrotalea sandarakina</name>
    <dbReference type="NCBI Taxonomy" id="1004304"/>
    <lineage>
        <taxon>Bacteria</taxon>
        <taxon>Pseudomonadati</taxon>
        <taxon>Bacteroidota</taxon>
        <taxon>Chitinophagia</taxon>
        <taxon>Chitinophagales</taxon>
        <taxon>Chitinophagaceae</taxon>
        <taxon>Hydrotalea</taxon>
    </lineage>
</organism>
<dbReference type="GO" id="GO:0016765">
    <property type="term" value="F:transferase activity, transferring alkyl or aryl (other than methyl) groups"/>
    <property type="evidence" value="ECO:0007669"/>
    <property type="project" value="InterPro"/>
</dbReference>
<feature type="transmembrane region" description="Helical" evidence="6">
    <location>
        <begin position="264"/>
        <end position="286"/>
    </location>
</feature>
<reference evidence="7 8" key="1">
    <citation type="submission" date="2018-06" db="EMBL/GenBank/DDBJ databases">
        <title>Genomic Encyclopedia of Archaeal and Bacterial Type Strains, Phase II (KMG-II): from individual species to whole genera.</title>
        <authorList>
            <person name="Goeker M."/>
        </authorList>
    </citation>
    <scope>NUCLEOTIDE SEQUENCE [LARGE SCALE GENOMIC DNA]</scope>
    <source>
        <strain evidence="7 8">DSM 23241</strain>
    </source>
</reference>
<feature type="transmembrane region" description="Helical" evidence="6">
    <location>
        <begin position="120"/>
        <end position="140"/>
    </location>
</feature>
<dbReference type="InterPro" id="IPR000537">
    <property type="entry name" value="UbiA_prenyltransferase"/>
</dbReference>
<proteinExistence type="predicted"/>
<keyword evidence="3 6" id="KW-0812">Transmembrane</keyword>
<feature type="transmembrane region" description="Helical" evidence="6">
    <location>
        <begin position="69"/>
        <end position="88"/>
    </location>
</feature>
<comment type="subcellular location">
    <subcellularLocation>
        <location evidence="1">Membrane</location>
        <topology evidence="1">Multi-pass membrane protein</topology>
    </subcellularLocation>
</comment>
<feature type="transmembrane region" description="Helical" evidence="6">
    <location>
        <begin position="201"/>
        <end position="224"/>
    </location>
</feature>
<evidence type="ECO:0000256" key="1">
    <source>
        <dbReference type="ARBA" id="ARBA00004141"/>
    </source>
</evidence>
<dbReference type="Pfam" id="PF01040">
    <property type="entry name" value="UbiA"/>
    <property type="match status" value="1"/>
</dbReference>
<dbReference type="Proteomes" id="UP000249720">
    <property type="component" value="Unassembled WGS sequence"/>
</dbReference>
<evidence type="ECO:0000256" key="6">
    <source>
        <dbReference type="SAM" id="Phobius"/>
    </source>
</evidence>
<evidence type="ECO:0000313" key="7">
    <source>
        <dbReference type="EMBL" id="PZX65586.1"/>
    </source>
</evidence>
<name>A0A2W7S3E0_9BACT</name>
<keyword evidence="5 6" id="KW-0472">Membrane</keyword>
<dbReference type="InterPro" id="IPR050475">
    <property type="entry name" value="Prenyltransferase_related"/>
</dbReference>
<feature type="transmembrane region" description="Helical" evidence="6">
    <location>
        <begin position="94"/>
        <end position="113"/>
    </location>
</feature>
<dbReference type="Gene3D" id="1.20.120.1780">
    <property type="entry name" value="UbiA prenyltransferase"/>
    <property type="match status" value="1"/>
</dbReference>
<keyword evidence="7" id="KW-0808">Transferase</keyword>
<sequence length="289" mass="33752">MFEYFIVKPLFHEAHLNNVLNNFSFFLLTISIIFIGAAGYAINDYFDLNIDLINKPNKLVVDKTISRRWVILWHLIFSFLGVAIGFYIDFTTKTMFIGLFNAVCVFLLFIYSASLKKKFLIGNILVSLITAWTILILWWAEQYYFLTYQNYAGLNVHKLFRFSFLYAGFAFIISLIREVIKDMEDVEGDRRYGCKTMPIVWGLNSTKIFTLVWIVVLAAVLLLLQVYVLFIGWWITALYGFFFITLPLLQVFRKLLVARTSNDFHALSTLVKIIMFTGIVSMIFFWKPI</sequence>
<keyword evidence="2" id="KW-1003">Cell membrane</keyword>
<evidence type="ECO:0000256" key="2">
    <source>
        <dbReference type="ARBA" id="ARBA00022475"/>
    </source>
</evidence>
<feature type="transmembrane region" description="Helical" evidence="6">
    <location>
        <begin position="230"/>
        <end position="252"/>
    </location>
</feature>
<dbReference type="AlphaFoldDB" id="A0A2W7S3E0"/>
<keyword evidence="8" id="KW-1185">Reference proteome</keyword>
<keyword evidence="4 6" id="KW-1133">Transmembrane helix</keyword>
<dbReference type="PANTHER" id="PTHR42723:SF1">
    <property type="entry name" value="CHLOROPHYLL SYNTHASE, CHLOROPLASTIC"/>
    <property type="match status" value="1"/>
</dbReference>
<dbReference type="GO" id="GO:0016020">
    <property type="term" value="C:membrane"/>
    <property type="evidence" value="ECO:0007669"/>
    <property type="project" value="UniProtKB-SubCell"/>
</dbReference>
<dbReference type="PANTHER" id="PTHR42723">
    <property type="entry name" value="CHLOROPHYLL SYNTHASE"/>
    <property type="match status" value="1"/>
</dbReference>
<evidence type="ECO:0000256" key="3">
    <source>
        <dbReference type="ARBA" id="ARBA00022692"/>
    </source>
</evidence>
<comment type="caution">
    <text evidence="7">The sequence shown here is derived from an EMBL/GenBank/DDBJ whole genome shotgun (WGS) entry which is preliminary data.</text>
</comment>
<dbReference type="Gene3D" id="1.10.357.140">
    <property type="entry name" value="UbiA prenyltransferase"/>
    <property type="match status" value="1"/>
</dbReference>
<evidence type="ECO:0000313" key="8">
    <source>
        <dbReference type="Proteomes" id="UP000249720"/>
    </source>
</evidence>
<protein>
    <submittedName>
        <fullName evidence="7">4-hydroxybenzoate polyprenyltransferase</fullName>
    </submittedName>
</protein>
<feature type="transmembrane region" description="Helical" evidence="6">
    <location>
        <begin position="25"/>
        <end position="48"/>
    </location>
</feature>
<evidence type="ECO:0000256" key="4">
    <source>
        <dbReference type="ARBA" id="ARBA00022989"/>
    </source>
</evidence>
<dbReference type="RefSeq" id="WP_245897889.1">
    <property type="nucleotide sequence ID" value="NZ_QKZV01000001.1"/>
</dbReference>
<dbReference type="InterPro" id="IPR044878">
    <property type="entry name" value="UbiA_sf"/>
</dbReference>
<gene>
    <name evidence="7" type="ORF">LX80_00074</name>
</gene>
<evidence type="ECO:0000256" key="5">
    <source>
        <dbReference type="ARBA" id="ARBA00023136"/>
    </source>
</evidence>
<accession>A0A2W7S3E0</accession>
<feature type="transmembrane region" description="Helical" evidence="6">
    <location>
        <begin position="160"/>
        <end position="180"/>
    </location>
</feature>